<dbReference type="PROSITE" id="PS51441">
    <property type="entry name" value="CPCD_LIKE"/>
    <property type="match status" value="1"/>
</dbReference>
<dbReference type="InterPro" id="IPR016470">
    <property type="entry name" value="Phycobilisome"/>
</dbReference>
<accession>A0A8J7J1A7</accession>
<evidence type="ECO:0000256" key="5">
    <source>
        <dbReference type="ARBA" id="ARBA00023078"/>
    </source>
</evidence>
<keyword evidence="4 7" id="KW-0605">Phycobilisome</keyword>
<dbReference type="PANTHER" id="PTHR34011">
    <property type="entry name" value="PHYCOBILISOME 32.1 KDA LINKER POLYPEPTIDE, PHYCOCYANIN-ASSOCIATED, ROD 2-RELATED"/>
    <property type="match status" value="1"/>
</dbReference>
<dbReference type="InterPro" id="IPR038255">
    <property type="entry name" value="PBS_linker_sf"/>
</dbReference>
<evidence type="ECO:0000259" key="8">
    <source>
        <dbReference type="PROSITE" id="PS51441"/>
    </source>
</evidence>
<comment type="similarity">
    <text evidence="7">Belongs to the phycobilisome linker protein family.</text>
</comment>
<dbReference type="InterPro" id="IPR001297">
    <property type="entry name" value="PBS_linker_dom"/>
</dbReference>
<keyword evidence="6" id="KW-0472">Membrane</keyword>
<sequence>MSLWIADADPIELRPNASEEDLQVIIRAVYRQVLGNPHLLQSERFSSAESQLRNGDITVRGFIESIAKSDFYKSRYFEYSSPYRFIELNFKHFLGRAPQDQAEISQHVCIYNEQGYDAEIDSYLNSEEYLDNFGENTVPYTRGNRSQAGIKNVGFNRTFAIMRGYASSSLGGRAKLISDVAGNRPTKISSPARGASSGTRSKRFRIAVSQVGSGPRVRQSNAVVEVSYNQLSQKIQNIQKTGGKILSITEVS</sequence>
<dbReference type="PIRSF" id="PIRSF005898">
    <property type="entry name" value="Phycobilisome_CpeC/CpcI"/>
    <property type="match status" value="1"/>
</dbReference>
<dbReference type="GO" id="GO:0031676">
    <property type="term" value="C:plasma membrane-derived thylakoid membrane"/>
    <property type="evidence" value="ECO:0007669"/>
    <property type="project" value="UniProtKB-SubCell"/>
</dbReference>
<evidence type="ECO:0000256" key="2">
    <source>
        <dbReference type="ARBA" id="ARBA00022531"/>
    </source>
</evidence>
<comment type="subcellular location">
    <subcellularLocation>
        <location evidence="1">Cellular thylakoid membrane</location>
        <topology evidence="1">Peripheral membrane protein</topology>
        <orientation evidence="1">Cytoplasmic side</orientation>
    </subcellularLocation>
</comment>
<dbReference type="InterPro" id="IPR008213">
    <property type="entry name" value="CpcD-like_dom"/>
</dbReference>
<dbReference type="EMBL" id="JADEWZ010000008">
    <property type="protein sequence ID" value="MBE9115639.1"/>
    <property type="molecule type" value="Genomic_DNA"/>
</dbReference>
<dbReference type="PANTHER" id="PTHR34011:SF6">
    <property type="entry name" value="PHYCOBILIPROTEIN APCE"/>
    <property type="match status" value="1"/>
</dbReference>
<evidence type="ECO:0000259" key="9">
    <source>
        <dbReference type="PROSITE" id="PS51445"/>
    </source>
</evidence>
<evidence type="ECO:0000256" key="3">
    <source>
        <dbReference type="ARBA" id="ARBA00022549"/>
    </source>
</evidence>
<organism evidence="10 11">
    <name type="scientific">Lusitaniella coriacea LEGE 07157</name>
    <dbReference type="NCBI Taxonomy" id="945747"/>
    <lineage>
        <taxon>Bacteria</taxon>
        <taxon>Bacillati</taxon>
        <taxon>Cyanobacteriota</taxon>
        <taxon>Cyanophyceae</taxon>
        <taxon>Spirulinales</taxon>
        <taxon>Lusitaniellaceae</taxon>
        <taxon>Lusitaniella</taxon>
    </lineage>
</organism>
<dbReference type="AlphaFoldDB" id="A0A8J7J1A7"/>
<dbReference type="GO" id="GO:0015979">
    <property type="term" value="P:photosynthesis"/>
    <property type="evidence" value="ECO:0007669"/>
    <property type="project" value="UniProtKB-KW"/>
</dbReference>
<dbReference type="Proteomes" id="UP000654482">
    <property type="component" value="Unassembled WGS sequence"/>
</dbReference>
<comment type="caution">
    <text evidence="10">The sequence shown here is derived from an EMBL/GenBank/DDBJ whole genome shotgun (WGS) entry which is preliminary data.</text>
</comment>
<gene>
    <name evidence="10" type="ORF">IQ249_06985</name>
</gene>
<dbReference type="PROSITE" id="PS51445">
    <property type="entry name" value="PBS_LINKER"/>
    <property type="match status" value="1"/>
</dbReference>
<dbReference type="Pfam" id="PF01383">
    <property type="entry name" value="CpcD"/>
    <property type="match status" value="1"/>
</dbReference>
<protein>
    <submittedName>
        <fullName evidence="10">Phycobilisome rod-core linker polypeptide</fullName>
    </submittedName>
</protein>
<dbReference type="RefSeq" id="WP_194028730.1">
    <property type="nucleotide sequence ID" value="NZ_JADEWZ010000008.1"/>
</dbReference>
<name>A0A8J7J1A7_9CYAN</name>
<keyword evidence="2" id="KW-0602">Photosynthesis</keyword>
<evidence type="ECO:0000313" key="11">
    <source>
        <dbReference type="Proteomes" id="UP000654482"/>
    </source>
</evidence>
<reference evidence="10" key="1">
    <citation type="submission" date="2020-10" db="EMBL/GenBank/DDBJ databases">
        <authorList>
            <person name="Castelo-Branco R."/>
            <person name="Eusebio N."/>
            <person name="Adriana R."/>
            <person name="Vieira A."/>
            <person name="Brugerolle De Fraissinette N."/>
            <person name="Rezende De Castro R."/>
            <person name="Schneider M.P."/>
            <person name="Vasconcelos V."/>
            <person name="Leao P.N."/>
        </authorList>
    </citation>
    <scope>NUCLEOTIDE SEQUENCE</scope>
    <source>
        <strain evidence="10">LEGE 07157</strain>
    </source>
</reference>
<dbReference type="Pfam" id="PF00427">
    <property type="entry name" value="PBS_linker_poly"/>
    <property type="match status" value="1"/>
</dbReference>
<evidence type="ECO:0000313" key="10">
    <source>
        <dbReference type="EMBL" id="MBE9115639.1"/>
    </source>
</evidence>
<keyword evidence="5" id="KW-0793">Thylakoid</keyword>
<evidence type="ECO:0000256" key="6">
    <source>
        <dbReference type="ARBA" id="ARBA00023136"/>
    </source>
</evidence>
<evidence type="ECO:0000256" key="4">
    <source>
        <dbReference type="ARBA" id="ARBA00022738"/>
    </source>
</evidence>
<evidence type="ECO:0000256" key="1">
    <source>
        <dbReference type="ARBA" id="ARBA00004445"/>
    </source>
</evidence>
<keyword evidence="11" id="KW-1185">Reference proteome</keyword>
<dbReference type="Gene3D" id="1.10.3130.20">
    <property type="entry name" value="Phycobilisome linker domain"/>
    <property type="match status" value="1"/>
</dbReference>
<feature type="domain" description="PBS-linker" evidence="9">
    <location>
        <begin position="1"/>
        <end position="170"/>
    </location>
</feature>
<feature type="domain" description="CpcD-like" evidence="8">
    <location>
        <begin position="201"/>
        <end position="251"/>
    </location>
</feature>
<dbReference type="GO" id="GO:0030089">
    <property type="term" value="C:phycobilisome"/>
    <property type="evidence" value="ECO:0007669"/>
    <property type="project" value="UniProtKB-UniRule"/>
</dbReference>
<dbReference type="SMART" id="SM01094">
    <property type="entry name" value="CpcD"/>
    <property type="match status" value="1"/>
</dbReference>
<keyword evidence="3" id="KW-0042">Antenna complex</keyword>
<proteinExistence type="inferred from homology"/>
<evidence type="ECO:0000256" key="7">
    <source>
        <dbReference type="PROSITE-ProRule" id="PRU00775"/>
    </source>
</evidence>